<accession>A0ABW3X1G2</accession>
<gene>
    <name evidence="3" type="ORF">ACFQ4G_13825</name>
</gene>
<dbReference type="SUPFAM" id="SSF54197">
    <property type="entry name" value="HIT-like"/>
    <property type="match status" value="1"/>
</dbReference>
<proteinExistence type="predicted"/>
<organism evidence="3 4">
    <name type="scientific">Methylobacterium marchantiae</name>
    <dbReference type="NCBI Taxonomy" id="600331"/>
    <lineage>
        <taxon>Bacteria</taxon>
        <taxon>Pseudomonadati</taxon>
        <taxon>Pseudomonadota</taxon>
        <taxon>Alphaproteobacteria</taxon>
        <taxon>Hyphomicrobiales</taxon>
        <taxon>Methylobacteriaceae</taxon>
        <taxon>Methylobacterium</taxon>
    </lineage>
</organism>
<dbReference type="InterPro" id="IPR011146">
    <property type="entry name" value="HIT-like"/>
</dbReference>
<dbReference type="InterPro" id="IPR001310">
    <property type="entry name" value="Histidine_triad_HIT"/>
</dbReference>
<evidence type="ECO:0000313" key="4">
    <source>
        <dbReference type="Proteomes" id="UP001597176"/>
    </source>
</evidence>
<name>A0ABW3X1G2_9HYPH</name>
<dbReference type="InterPro" id="IPR036265">
    <property type="entry name" value="HIT-like_sf"/>
</dbReference>
<comment type="caution">
    <text evidence="3">The sequence shown here is derived from an EMBL/GenBank/DDBJ whole genome shotgun (WGS) entry which is preliminary data.</text>
</comment>
<dbReference type="CDD" id="cd01277">
    <property type="entry name" value="HINT_subgroup"/>
    <property type="match status" value="1"/>
</dbReference>
<evidence type="ECO:0000259" key="2">
    <source>
        <dbReference type="PROSITE" id="PS51084"/>
    </source>
</evidence>
<evidence type="ECO:0000313" key="3">
    <source>
        <dbReference type="EMBL" id="MFD1302650.1"/>
    </source>
</evidence>
<dbReference type="Proteomes" id="UP001597176">
    <property type="component" value="Unassembled WGS sequence"/>
</dbReference>
<dbReference type="PROSITE" id="PS51084">
    <property type="entry name" value="HIT_2"/>
    <property type="match status" value="1"/>
</dbReference>
<dbReference type="EMBL" id="JBHTND010000017">
    <property type="protein sequence ID" value="MFD1302650.1"/>
    <property type="molecule type" value="Genomic_DNA"/>
</dbReference>
<dbReference type="PANTHER" id="PTHR46648">
    <property type="entry name" value="HIT FAMILY PROTEIN 1"/>
    <property type="match status" value="1"/>
</dbReference>
<dbReference type="PRINTS" id="PR00332">
    <property type="entry name" value="HISTRIAD"/>
</dbReference>
<sequence length="148" mass="15777">MSSNVEAAQYDPQNVFAKILRGEIPAQKVYEDEHTLAFMDVMPQGPGHTLVIPKAPARGLLDADPASLAATIRTVQRVARAVKTAFAADGLTIFQYNEPAGGQTVFHLHVHIVPRFDDVALSRHTGGMADSDLLGVHAAQIRAALAAA</sequence>
<dbReference type="Pfam" id="PF01230">
    <property type="entry name" value="HIT"/>
    <property type="match status" value="1"/>
</dbReference>
<feature type="domain" description="HIT" evidence="2">
    <location>
        <begin position="15"/>
        <end position="121"/>
    </location>
</feature>
<dbReference type="PANTHER" id="PTHR46648:SF1">
    <property type="entry name" value="ADENOSINE 5'-MONOPHOSPHORAMIDASE HNT1"/>
    <property type="match status" value="1"/>
</dbReference>
<dbReference type="InterPro" id="IPR039384">
    <property type="entry name" value="HINT"/>
</dbReference>
<reference evidence="4" key="1">
    <citation type="journal article" date="2019" name="Int. J. Syst. Evol. Microbiol.">
        <title>The Global Catalogue of Microorganisms (GCM) 10K type strain sequencing project: providing services to taxonomists for standard genome sequencing and annotation.</title>
        <authorList>
            <consortium name="The Broad Institute Genomics Platform"/>
            <consortium name="The Broad Institute Genome Sequencing Center for Infectious Disease"/>
            <person name="Wu L."/>
            <person name="Ma J."/>
        </authorList>
    </citation>
    <scope>NUCLEOTIDE SEQUENCE [LARGE SCALE GENOMIC DNA]</scope>
    <source>
        <strain evidence="4">CCUG 56108</strain>
    </source>
</reference>
<keyword evidence="4" id="KW-1185">Reference proteome</keyword>
<dbReference type="RefSeq" id="WP_238207464.1">
    <property type="nucleotide sequence ID" value="NZ_JBHTND010000017.1"/>
</dbReference>
<protein>
    <submittedName>
        <fullName evidence="3">HIT family protein</fullName>
    </submittedName>
</protein>
<evidence type="ECO:0000256" key="1">
    <source>
        <dbReference type="PROSITE-ProRule" id="PRU00464"/>
    </source>
</evidence>
<feature type="short sequence motif" description="Histidine triad motif" evidence="1">
    <location>
        <begin position="107"/>
        <end position="111"/>
    </location>
</feature>
<dbReference type="Gene3D" id="3.30.428.10">
    <property type="entry name" value="HIT-like"/>
    <property type="match status" value="1"/>
</dbReference>